<dbReference type="Proteomes" id="UP000610203">
    <property type="component" value="Unassembled WGS sequence"/>
</dbReference>
<accession>A0ABQ3GPS3</accession>
<sequence>MQPPLSISYKSSASAIIYRDGGSLELRFTADDDRSYCIFMEVVGESPDDCKRYHPPMLFKESFDINNSKPEDFISYLNWQQIKGLISEIRMDIGQYFEKHADCAHLGLIENIANNNGWLIN</sequence>
<keyword evidence="2" id="KW-1185">Reference proteome</keyword>
<evidence type="ECO:0000313" key="2">
    <source>
        <dbReference type="Proteomes" id="UP000610203"/>
    </source>
</evidence>
<dbReference type="EMBL" id="BMZR01000001">
    <property type="protein sequence ID" value="GHD27461.1"/>
    <property type="molecule type" value="Genomic_DNA"/>
</dbReference>
<dbReference type="RefSeq" id="WP_189581387.1">
    <property type="nucleotide sequence ID" value="NZ_BMZR01000001.1"/>
</dbReference>
<organism evidence="1 2">
    <name type="scientific">Psychrobacter glaciei</name>
    <dbReference type="NCBI Taxonomy" id="619771"/>
    <lineage>
        <taxon>Bacteria</taxon>
        <taxon>Pseudomonadati</taxon>
        <taxon>Pseudomonadota</taxon>
        <taxon>Gammaproteobacteria</taxon>
        <taxon>Moraxellales</taxon>
        <taxon>Moraxellaceae</taxon>
        <taxon>Psychrobacter</taxon>
    </lineage>
</organism>
<reference evidence="2" key="1">
    <citation type="journal article" date="2019" name="Int. J. Syst. Evol. Microbiol.">
        <title>The Global Catalogue of Microorganisms (GCM) 10K type strain sequencing project: providing services to taxonomists for standard genome sequencing and annotation.</title>
        <authorList>
            <consortium name="The Broad Institute Genomics Platform"/>
            <consortium name="The Broad Institute Genome Sequencing Center for Infectious Disease"/>
            <person name="Wu L."/>
            <person name="Ma J."/>
        </authorList>
    </citation>
    <scope>NUCLEOTIDE SEQUENCE [LARGE SCALE GENOMIC DNA]</scope>
    <source>
        <strain evidence="2">KCTC 42280</strain>
    </source>
</reference>
<name>A0ABQ3GPS3_9GAMM</name>
<proteinExistence type="predicted"/>
<gene>
    <name evidence="1" type="ORF">GCM10016272_05690</name>
</gene>
<comment type="caution">
    <text evidence="1">The sequence shown here is derived from an EMBL/GenBank/DDBJ whole genome shotgun (WGS) entry which is preliminary data.</text>
</comment>
<protein>
    <submittedName>
        <fullName evidence="1">Uncharacterized protein</fullName>
    </submittedName>
</protein>
<evidence type="ECO:0000313" key="1">
    <source>
        <dbReference type="EMBL" id="GHD27461.1"/>
    </source>
</evidence>